<protein>
    <submittedName>
        <fullName evidence="2">Uncharacterized protein</fullName>
    </submittedName>
</protein>
<keyword evidence="1" id="KW-0472">Membrane</keyword>
<dbReference type="EMBL" id="JAAKZW010000224">
    <property type="protein sequence ID" value="NGO80521.1"/>
    <property type="molecule type" value="Genomic_DNA"/>
</dbReference>
<name>A0A6G4XV83_9ACTN</name>
<reference evidence="2 3" key="1">
    <citation type="submission" date="2020-02" db="EMBL/GenBank/DDBJ databases">
        <title>Whole-genome analyses of novel actinobacteria.</title>
        <authorList>
            <person name="Sahin N."/>
            <person name="Tokatli A."/>
        </authorList>
    </citation>
    <scope>NUCLEOTIDE SEQUENCE [LARGE SCALE GENOMIC DNA]</scope>
    <source>
        <strain evidence="2 3">YC504</strain>
    </source>
</reference>
<dbReference type="AlphaFoldDB" id="A0A6G4XV83"/>
<organism evidence="2 3">
    <name type="scientific">Streptomyces mesophilus</name>
    <dbReference type="NCBI Taxonomy" id="1775132"/>
    <lineage>
        <taxon>Bacteria</taxon>
        <taxon>Bacillati</taxon>
        <taxon>Actinomycetota</taxon>
        <taxon>Actinomycetes</taxon>
        <taxon>Kitasatosporales</taxon>
        <taxon>Streptomycetaceae</taxon>
        <taxon>Streptomyces</taxon>
    </lineage>
</organism>
<comment type="caution">
    <text evidence="2">The sequence shown here is derived from an EMBL/GenBank/DDBJ whole genome shotgun (WGS) entry which is preliminary data.</text>
</comment>
<evidence type="ECO:0000313" key="3">
    <source>
        <dbReference type="Proteomes" id="UP000481109"/>
    </source>
</evidence>
<keyword evidence="1" id="KW-0812">Transmembrane</keyword>
<sequence>MTELTDAERDNLRQALALIGEEAHRDVRMVPDTPSSSGSRARRRILVPLVAAAALTVGISLAVGLSGNEGAPEDATGQGQSRFEAIACASQIAIGDVTAVDRQSVNGRVRVTFKVQEWIKPAQSGPKAVTWDLVDPTQAKVREPWAVGQHVLVSVPVRTDLPADTWSGASLDEQRTAIVRDLPRADRTQCPPYWSTPRGAD</sequence>
<dbReference type="RefSeq" id="WP_165335940.1">
    <property type="nucleotide sequence ID" value="NZ_JAAKZW010000224.1"/>
</dbReference>
<proteinExistence type="predicted"/>
<evidence type="ECO:0000313" key="2">
    <source>
        <dbReference type="EMBL" id="NGO80521.1"/>
    </source>
</evidence>
<keyword evidence="3" id="KW-1185">Reference proteome</keyword>
<evidence type="ECO:0000256" key="1">
    <source>
        <dbReference type="SAM" id="Phobius"/>
    </source>
</evidence>
<accession>A0A6G4XV83</accession>
<keyword evidence="1" id="KW-1133">Transmembrane helix</keyword>
<gene>
    <name evidence="2" type="ORF">G6045_33420</name>
</gene>
<feature type="transmembrane region" description="Helical" evidence="1">
    <location>
        <begin position="45"/>
        <end position="65"/>
    </location>
</feature>
<dbReference type="Proteomes" id="UP000481109">
    <property type="component" value="Unassembled WGS sequence"/>
</dbReference>